<dbReference type="OMA" id="WVGRHEK"/>
<dbReference type="PIRSF" id="PIRSF009467">
    <property type="entry name" value="Ureas_acces_UreF"/>
    <property type="match status" value="1"/>
</dbReference>
<evidence type="ECO:0008006" key="6">
    <source>
        <dbReference type="Google" id="ProtNLM"/>
    </source>
</evidence>
<sequence>MDGAVRDSLAGTWGVWQVLDSILPTGGFAHSLGLEAAVQLGNVSDGISLHRFALSVLLNTASLLLPFVAAACTCPSVERWKTLDATLHAYLSNKVARNASMSQGTALLRIASSVFEEFPLLKEMKVMASSSHDVHIHRHHAPLFGILFGLLQVDSTTAQRAFLFVTLRDLLSAATRLNIVGPIEAAHMQHLLASHAENLLVQYGNRPIEDAHQAVPVIDVVQGVHENLFSRLFRS</sequence>
<dbReference type="EMBL" id="CM035424">
    <property type="protein sequence ID" value="KAH7353112.1"/>
    <property type="molecule type" value="Genomic_DNA"/>
</dbReference>
<dbReference type="OrthoDB" id="2550922at2759"/>
<dbReference type="InterPro" id="IPR038277">
    <property type="entry name" value="UreF_sf"/>
</dbReference>
<dbReference type="Gene3D" id="1.10.4190.10">
    <property type="entry name" value="Urease accessory protein UreF"/>
    <property type="match status" value="1"/>
</dbReference>
<dbReference type="Pfam" id="PF01730">
    <property type="entry name" value="UreF"/>
    <property type="match status" value="1"/>
</dbReference>
<protein>
    <recommendedName>
        <fullName evidence="6">Urease accessory protein F</fullName>
    </recommendedName>
</protein>
<gene>
    <name evidence="4" type="ORF">KP509_19G079000</name>
</gene>
<name>A0A8T2SNZ2_CERRI</name>
<organism evidence="4 5">
    <name type="scientific">Ceratopteris richardii</name>
    <name type="common">Triangle waterfern</name>
    <dbReference type="NCBI Taxonomy" id="49495"/>
    <lineage>
        <taxon>Eukaryota</taxon>
        <taxon>Viridiplantae</taxon>
        <taxon>Streptophyta</taxon>
        <taxon>Embryophyta</taxon>
        <taxon>Tracheophyta</taxon>
        <taxon>Polypodiopsida</taxon>
        <taxon>Polypodiidae</taxon>
        <taxon>Polypodiales</taxon>
        <taxon>Pteridineae</taxon>
        <taxon>Pteridaceae</taxon>
        <taxon>Parkerioideae</taxon>
        <taxon>Ceratopteris</taxon>
    </lineage>
</organism>
<dbReference type="InterPro" id="IPR002639">
    <property type="entry name" value="UreF"/>
</dbReference>
<keyword evidence="1" id="KW-0996">Nickel insertion</keyword>
<evidence type="ECO:0000256" key="2">
    <source>
        <dbReference type="ARBA" id="ARBA00023186"/>
    </source>
</evidence>
<evidence type="ECO:0000313" key="4">
    <source>
        <dbReference type="EMBL" id="KAH7353112.1"/>
    </source>
</evidence>
<dbReference type="PANTHER" id="PTHR33620">
    <property type="entry name" value="UREASE ACCESSORY PROTEIN F"/>
    <property type="match status" value="1"/>
</dbReference>
<comment type="caution">
    <text evidence="4">The sequence shown here is derived from an EMBL/GenBank/DDBJ whole genome shotgun (WGS) entry which is preliminary data.</text>
</comment>
<keyword evidence="5" id="KW-1185">Reference proteome</keyword>
<dbReference type="HAMAP" id="MF_01385">
    <property type="entry name" value="UreF"/>
    <property type="match status" value="1"/>
</dbReference>
<comment type="similarity">
    <text evidence="3">Belongs to the UreF family.</text>
</comment>
<accession>A0A8T2SNZ2</accession>
<proteinExistence type="inferred from homology"/>
<evidence type="ECO:0000256" key="1">
    <source>
        <dbReference type="ARBA" id="ARBA00022988"/>
    </source>
</evidence>
<dbReference type="AlphaFoldDB" id="A0A8T2SNZ2"/>
<evidence type="ECO:0000256" key="3">
    <source>
        <dbReference type="ARBA" id="ARBA00046339"/>
    </source>
</evidence>
<dbReference type="Proteomes" id="UP000825935">
    <property type="component" value="Chromosome 19"/>
</dbReference>
<reference evidence="4" key="1">
    <citation type="submission" date="2021-08" db="EMBL/GenBank/DDBJ databases">
        <title>WGS assembly of Ceratopteris richardii.</title>
        <authorList>
            <person name="Marchant D.B."/>
            <person name="Chen G."/>
            <person name="Jenkins J."/>
            <person name="Shu S."/>
            <person name="Leebens-Mack J."/>
            <person name="Grimwood J."/>
            <person name="Schmutz J."/>
            <person name="Soltis P."/>
            <person name="Soltis D."/>
            <person name="Chen Z.-H."/>
        </authorList>
    </citation>
    <scope>NUCLEOTIDE SEQUENCE</scope>
    <source>
        <strain evidence="4">Whitten #5841</strain>
        <tissue evidence="4">Leaf</tissue>
    </source>
</reference>
<dbReference type="PANTHER" id="PTHR33620:SF1">
    <property type="entry name" value="UREASE ACCESSORY PROTEIN F"/>
    <property type="match status" value="1"/>
</dbReference>
<keyword evidence="2" id="KW-0143">Chaperone</keyword>
<dbReference type="GO" id="GO:0016151">
    <property type="term" value="F:nickel cation binding"/>
    <property type="evidence" value="ECO:0007669"/>
    <property type="project" value="InterPro"/>
</dbReference>
<evidence type="ECO:0000313" key="5">
    <source>
        <dbReference type="Proteomes" id="UP000825935"/>
    </source>
</evidence>